<evidence type="ECO:0000256" key="2">
    <source>
        <dbReference type="SAM" id="MobiDB-lite"/>
    </source>
</evidence>
<dbReference type="InterPro" id="IPR017441">
    <property type="entry name" value="Protein_kinase_ATP_BS"/>
</dbReference>
<dbReference type="InterPro" id="IPR006597">
    <property type="entry name" value="Sel1-like"/>
</dbReference>
<dbReference type="Proteomes" id="UP000265703">
    <property type="component" value="Unassembled WGS sequence"/>
</dbReference>
<feature type="binding site" evidence="1">
    <location>
        <position position="41"/>
    </location>
    <ligand>
        <name>ATP</name>
        <dbReference type="ChEBI" id="CHEBI:30616"/>
    </ligand>
</feature>
<name>A0A397SQL9_9GLOM</name>
<keyword evidence="1" id="KW-0547">Nucleotide-binding</keyword>
<feature type="compositionally biased region" description="Basic and acidic residues" evidence="2">
    <location>
        <begin position="183"/>
        <end position="196"/>
    </location>
</feature>
<feature type="region of interest" description="Disordered" evidence="2">
    <location>
        <begin position="180"/>
        <end position="205"/>
    </location>
</feature>
<comment type="caution">
    <text evidence="4">The sequence shown here is derived from an EMBL/GenBank/DDBJ whole genome shotgun (WGS) entry which is preliminary data.</text>
</comment>
<dbReference type="AlphaFoldDB" id="A0A397SQL9"/>
<dbReference type="InterPro" id="IPR011990">
    <property type="entry name" value="TPR-like_helical_dom_sf"/>
</dbReference>
<feature type="compositionally biased region" description="Low complexity" evidence="2">
    <location>
        <begin position="641"/>
        <end position="660"/>
    </location>
</feature>
<reference evidence="4 5" key="1">
    <citation type="submission" date="2018-06" db="EMBL/GenBank/DDBJ databases">
        <title>Comparative genomics reveals the genomic features of Rhizophagus irregularis, R. cerebriforme, R. diaphanum and Gigaspora rosea, and their symbiotic lifestyle signature.</title>
        <authorList>
            <person name="Morin E."/>
            <person name="San Clemente H."/>
            <person name="Chen E.C.H."/>
            <person name="De La Providencia I."/>
            <person name="Hainaut M."/>
            <person name="Kuo A."/>
            <person name="Kohler A."/>
            <person name="Murat C."/>
            <person name="Tang N."/>
            <person name="Roy S."/>
            <person name="Loubradou J."/>
            <person name="Henrissat B."/>
            <person name="Grigoriev I.V."/>
            <person name="Corradi N."/>
            <person name="Roux C."/>
            <person name="Martin F.M."/>
        </authorList>
    </citation>
    <scope>NUCLEOTIDE SEQUENCE [LARGE SCALE GENOMIC DNA]</scope>
    <source>
        <strain evidence="4 5">DAOM 227022</strain>
    </source>
</reference>
<evidence type="ECO:0000313" key="4">
    <source>
        <dbReference type="EMBL" id="RIA88002.1"/>
    </source>
</evidence>
<dbReference type="SMART" id="SM00671">
    <property type="entry name" value="SEL1"/>
    <property type="match status" value="6"/>
</dbReference>
<dbReference type="GO" id="GO:0004672">
    <property type="term" value="F:protein kinase activity"/>
    <property type="evidence" value="ECO:0007669"/>
    <property type="project" value="InterPro"/>
</dbReference>
<feature type="region of interest" description="Disordered" evidence="2">
    <location>
        <begin position="641"/>
        <end position="680"/>
    </location>
</feature>
<keyword evidence="1" id="KW-0067">ATP-binding</keyword>
<keyword evidence="4" id="KW-0808">Transferase</keyword>
<keyword evidence="4" id="KW-0418">Kinase</keyword>
<feature type="domain" description="Protein kinase" evidence="3">
    <location>
        <begin position="14"/>
        <end position="266"/>
    </location>
</feature>
<dbReference type="SUPFAM" id="SSF56112">
    <property type="entry name" value="Protein kinase-like (PK-like)"/>
    <property type="match status" value="1"/>
</dbReference>
<sequence length="680" mass="77875">MLLYENIYYLKDTFNDIEIIGSGGFGKVYKVNWIQKDFALKSFNLDNFTVKEIVNEIKLHREVDFHDNIIRFHGITKTDSNEYLLVLEYANEGTLHNYLEKNFSKFTWKDKYRLAYELSCAIECLHIEGMVHRDLHSNNILIHKNSIKLADFGLSKRIEDSSKISTNLFGIIPYVDPKGFDSTGKKKEKSSSGEKKNPKKKYNGKKPFDDEEYDVFLFMRIFNGYRESIVDGTPEDYSDLYTRCWDGDPDKRPTIQQVVLTLRQTISSLNSDTTISPPILSQISIYEDNTSREITSFSTTSNNKPHNSSDISQTQFSKLIDDFHLLNTNDLDSLSTKSTSLKSTSLKSILDNKSLDILVSGLITLFLKMTDEGKSREQRRPILDDYLSSRNITMEEIYDWLNNNYMLDPSYIFFLGYLNFSGIGVTKNITKAFENFYEASSRNYPTAQYYLGICYEFGFGTTNDKSSAFKWYEQSAKIGQSTVGKFALGICYEKGIGIGKNDQLAFNWYKEAANNGHAVAQHNLGNFYRLGICVKKDSHMAFNYYRLSANGGYAFGTSMLGYCYSEGIGTDVDKTMAFDLYLKAANMNNNVAQYNVAVCYDDGIGTTKDFNKAMEWYKKSADNGYDRALKRLEMLNNRRNQQQQRFISTSSTPSTPSTPSKNYPDISFPIPHPYPYNNNN</sequence>
<gene>
    <name evidence="4" type="ORF">C1645_827004</name>
</gene>
<dbReference type="SUPFAM" id="SSF81901">
    <property type="entry name" value="HCP-like"/>
    <property type="match status" value="2"/>
</dbReference>
<proteinExistence type="predicted"/>
<dbReference type="InterPro" id="IPR052945">
    <property type="entry name" value="Mitotic_Regulator"/>
</dbReference>
<dbReference type="InterPro" id="IPR011009">
    <property type="entry name" value="Kinase-like_dom_sf"/>
</dbReference>
<dbReference type="PANTHER" id="PTHR43628">
    <property type="entry name" value="ACTIVATOR OF C KINASE PROTEIN 1-RELATED"/>
    <property type="match status" value="1"/>
</dbReference>
<evidence type="ECO:0000256" key="1">
    <source>
        <dbReference type="PROSITE-ProRule" id="PRU10141"/>
    </source>
</evidence>
<dbReference type="Gene3D" id="1.10.510.10">
    <property type="entry name" value="Transferase(Phosphotransferase) domain 1"/>
    <property type="match status" value="2"/>
</dbReference>
<dbReference type="PANTHER" id="PTHR43628:SF1">
    <property type="entry name" value="CHITIN SYNTHASE REGULATORY FACTOR 2-RELATED"/>
    <property type="match status" value="1"/>
</dbReference>
<accession>A0A397SQL9</accession>
<dbReference type="Pfam" id="PF00069">
    <property type="entry name" value="Pkinase"/>
    <property type="match status" value="1"/>
</dbReference>
<keyword evidence="5" id="KW-1185">Reference proteome</keyword>
<dbReference type="PROSITE" id="PS50011">
    <property type="entry name" value="PROTEIN_KINASE_DOM"/>
    <property type="match status" value="1"/>
</dbReference>
<dbReference type="Pfam" id="PF08238">
    <property type="entry name" value="Sel1"/>
    <property type="match status" value="6"/>
</dbReference>
<evidence type="ECO:0000313" key="5">
    <source>
        <dbReference type="Proteomes" id="UP000265703"/>
    </source>
</evidence>
<dbReference type="Gene3D" id="1.25.40.10">
    <property type="entry name" value="Tetratricopeptide repeat domain"/>
    <property type="match status" value="2"/>
</dbReference>
<dbReference type="GO" id="GO:0005524">
    <property type="term" value="F:ATP binding"/>
    <property type="evidence" value="ECO:0007669"/>
    <property type="project" value="UniProtKB-UniRule"/>
</dbReference>
<organism evidence="4 5">
    <name type="scientific">Glomus cerebriforme</name>
    <dbReference type="NCBI Taxonomy" id="658196"/>
    <lineage>
        <taxon>Eukaryota</taxon>
        <taxon>Fungi</taxon>
        <taxon>Fungi incertae sedis</taxon>
        <taxon>Mucoromycota</taxon>
        <taxon>Glomeromycotina</taxon>
        <taxon>Glomeromycetes</taxon>
        <taxon>Glomerales</taxon>
        <taxon>Glomeraceae</taxon>
        <taxon>Glomus</taxon>
    </lineage>
</organism>
<dbReference type="EMBL" id="QKYT01000283">
    <property type="protein sequence ID" value="RIA88002.1"/>
    <property type="molecule type" value="Genomic_DNA"/>
</dbReference>
<dbReference type="InterPro" id="IPR000719">
    <property type="entry name" value="Prot_kinase_dom"/>
</dbReference>
<protein>
    <submittedName>
        <fullName evidence="4">Kinase-like domain-containing protein</fullName>
    </submittedName>
</protein>
<dbReference type="OrthoDB" id="2369865at2759"/>
<dbReference type="PROSITE" id="PS00107">
    <property type="entry name" value="PROTEIN_KINASE_ATP"/>
    <property type="match status" value="1"/>
</dbReference>
<evidence type="ECO:0000259" key="3">
    <source>
        <dbReference type="PROSITE" id="PS50011"/>
    </source>
</evidence>